<evidence type="ECO:0000313" key="2">
    <source>
        <dbReference type="Proteomes" id="UP001383192"/>
    </source>
</evidence>
<reference evidence="1 2" key="1">
    <citation type="submission" date="2024-01" db="EMBL/GenBank/DDBJ databases">
        <title>A draft genome for a cacao thread blight-causing isolate of Paramarasmius palmivorus.</title>
        <authorList>
            <person name="Baruah I.K."/>
            <person name="Bukari Y."/>
            <person name="Amoako-Attah I."/>
            <person name="Meinhardt L.W."/>
            <person name="Bailey B.A."/>
            <person name="Cohen S.P."/>
        </authorList>
    </citation>
    <scope>NUCLEOTIDE SEQUENCE [LARGE SCALE GENOMIC DNA]</scope>
    <source>
        <strain evidence="1 2">GH-12</strain>
    </source>
</reference>
<keyword evidence="2" id="KW-1185">Reference proteome</keyword>
<gene>
    <name evidence="1" type="ORF">VNI00_006597</name>
</gene>
<sequence>MLTAAGAADISTQNTVASTTLPLELVSLILDYIPEDMKWSDTLYNCALVSSAWRQLSQAHLFSTASLSTTAVCKAWNDKLDEFPHLALYVTTLSLWGGDVLLPRFPNIRNLILEEFSIWGDTEQALISQFHQVEKLHVDVRFSEPEQLLALTAGMRRVRDLFVGDLGFCRWNVTENDKPQMERMYEVGTFLESWNPHDVTPICLEKLKLSGLQNQTDLLMWFSSPSFDLSRLQVLTLDWRAGTIRTDTGTLSQFVSTVGRFVRHLFLFSDGVHSDLFPDTLASTRLLNKFISLETIAIADTSYSRDSWQYSLGLILAKKLLSTAPPTLKEVHIGMYIVFDGDHTLSDLGQLAEWSLLDQLLTGPKFSGLRYFNLHVKIHAPHGALEMEGRSLKQTKQAVFALIEDLLPITSSRRLLKLSVRERSLQEVIQDACLNA</sequence>
<dbReference type="AlphaFoldDB" id="A0AAW0D9Y7"/>
<organism evidence="1 2">
    <name type="scientific">Paramarasmius palmivorus</name>
    <dbReference type="NCBI Taxonomy" id="297713"/>
    <lineage>
        <taxon>Eukaryota</taxon>
        <taxon>Fungi</taxon>
        <taxon>Dikarya</taxon>
        <taxon>Basidiomycota</taxon>
        <taxon>Agaricomycotina</taxon>
        <taxon>Agaricomycetes</taxon>
        <taxon>Agaricomycetidae</taxon>
        <taxon>Agaricales</taxon>
        <taxon>Marasmiineae</taxon>
        <taxon>Marasmiaceae</taxon>
        <taxon>Paramarasmius</taxon>
    </lineage>
</organism>
<dbReference type="EMBL" id="JAYKXP010000020">
    <property type="protein sequence ID" value="KAK7047366.1"/>
    <property type="molecule type" value="Genomic_DNA"/>
</dbReference>
<accession>A0AAW0D9Y7</accession>
<protein>
    <recommendedName>
        <fullName evidence="3">F-box domain-containing protein</fullName>
    </recommendedName>
</protein>
<proteinExistence type="predicted"/>
<comment type="caution">
    <text evidence="1">The sequence shown here is derived from an EMBL/GenBank/DDBJ whole genome shotgun (WGS) entry which is preliminary data.</text>
</comment>
<evidence type="ECO:0008006" key="3">
    <source>
        <dbReference type="Google" id="ProtNLM"/>
    </source>
</evidence>
<dbReference type="Proteomes" id="UP001383192">
    <property type="component" value="Unassembled WGS sequence"/>
</dbReference>
<name>A0AAW0D9Y7_9AGAR</name>
<evidence type="ECO:0000313" key="1">
    <source>
        <dbReference type="EMBL" id="KAK7047366.1"/>
    </source>
</evidence>